<dbReference type="SUPFAM" id="SSF158446">
    <property type="entry name" value="IVS-encoded protein-like"/>
    <property type="match status" value="1"/>
</dbReference>
<evidence type="ECO:0000313" key="3">
    <source>
        <dbReference type="Proteomes" id="UP000319004"/>
    </source>
</evidence>
<evidence type="ECO:0000313" key="2">
    <source>
        <dbReference type="EMBL" id="QDV41919.1"/>
    </source>
</evidence>
<dbReference type="OrthoDB" id="276165at2"/>
<dbReference type="Proteomes" id="UP000319004">
    <property type="component" value="Chromosome"/>
</dbReference>
<dbReference type="EMBL" id="CP037423">
    <property type="protein sequence ID" value="QDV41919.1"/>
    <property type="molecule type" value="Genomic_DNA"/>
</dbReference>
<dbReference type="InterPro" id="IPR036583">
    <property type="entry name" value="23S_rRNA_IVS_sf"/>
</dbReference>
<dbReference type="Pfam" id="PF05635">
    <property type="entry name" value="23S_rRNA_IVP"/>
    <property type="match status" value="1"/>
</dbReference>
<dbReference type="PANTHER" id="PTHR38471:SF2">
    <property type="entry name" value="FOUR HELIX BUNDLE PROTEIN"/>
    <property type="match status" value="1"/>
</dbReference>
<evidence type="ECO:0000256" key="1">
    <source>
        <dbReference type="SAM" id="MobiDB-lite"/>
    </source>
</evidence>
<evidence type="ECO:0008006" key="4">
    <source>
        <dbReference type="Google" id="ProtNLM"/>
    </source>
</evidence>
<dbReference type="RefSeq" id="WP_145385584.1">
    <property type="nucleotide sequence ID" value="NZ_CP037423.1"/>
</dbReference>
<dbReference type="NCBIfam" id="TIGR02436">
    <property type="entry name" value="four helix bundle protein"/>
    <property type="match status" value="1"/>
</dbReference>
<dbReference type="AlphaFoldDB" id="A0A518HM93"/>
<name>A0A518HM93_9BACT</name>
<dbReference type="PANTHER" id="PTHR38471">
    <property type="entry name" value="FOUR HELIX BUNDLE PROTEIN"/>
    <property type="match status" value="1"/>
</dbReference>
<reference evidence="2 3" key="1">
    <citation type="submission" date="2019-03" db="EMBL/GenBank/DDBJ databases">
        <title>Deep-cultivation of Planctomycetes and their phenomic and genomic characterization uncovers novel biology.</title>
        <authorList>
            <person name="Wiegand S."/>
            <person name="Jogler M."/>
            <person name="Boedeker C."/>
            <person name="Pinto D."/>
            <person name="Vollmers J."/>
            <person name="Rivas-Marin E."/>
            <person name="Kohn T."/>
            <person name="Peeters S.H."/>
            <person name="Heuer A."/>
            <person name="Rast P."/>
            <person name="Oberbeckmann S."/>
            <person name="Bunk B."/>
            <person name="Jeske O."/>
            <person name="Meyerdierks A."/>
            <person name="Storesund J.E."/>
            <person name="Kallscheuer N."/>
            <person name="Luecker S."/>
            <person name="Lage O.M."/>
            <person name="Pohl T."/>
            <person name="Merkel B.J."/>
            <person name="Hornburger P."/>
            <person name="Mueller R.-W."/>
            <person name="Bruemmer F."/>
            <person name="Labrenz M."/>
            <person name="Spormann A.M."/>
            <person name="Op den Camp H."/>
            <person name="Overmann J."/>
            <person name="Amann R."/>
            <person name="Jetten M.S.M."/>
            <person name="Mascher T."/>
            <person name="Medema M.H."/>
            <person name="Devos D.P."/>
            <person name="Kaster A.-K."/>
            <person name="Ovreas L."/>
            <person name="Rohde M."/>
            <person name="Galperin M.Y."/>
            <person name="Jogler C."/>
        </authorList>
    </citation>
    <scope>NUCLEOTIDE SEQUENCE [LARGE SCALE GENOMIC DNA]</scope>
    <source>
        <strain evidence="2 3">Enr13</strain>
    </source>
</reference>
<accession>A0A518HM93</accession>
<proteinExistence type="predicted"/>
<organism evidence="2 3">
    <name type="scientific">Stieleria neptunia</name>
    <dbReference type="NCBI Taxonomy" id="2527979"/>
    <lineage>
        <taxon>Bacteria</taxon>
        <taxon>Pseudomonadati</taxon>
        <taxon>Planctomycetota</taxon>
        <taxon>Planctomycetia</taxon>
        <taxon>Pirellulales</taxon>
        <taxon>Pirellulaceae</taxon>
        <taxon>Stieleria</taxon>
    </lineage>
</organism>
<dbReference type="KEGG" id="snep:Enr13x_17620"/>
<dbReference type="Gene3D" id="1.20.1440.60">
    <property type="entry name" value="23S rRNA-intervening sequence"/>
    <property type="match status" value="1"/>
</dbReference>
<dbReference type="InterPro" id="IPR012657">
    <property type="entry name" value="23S_rRNA-intervening_sequence"/>
</dbReference>
<gene>
    <name evidence="2" type="ORF">Enr13x_17620</name>
</gene>
<keyword evidence="3" id="KW-1185">Reference proteome</keyword>
<feature type="region of interest" description="Disordered" evidence="1">
    <location>
        <begin position="120"/>
        <end position="152"/>
    </location>
</feature>
<feature type="compositionally biased region" description="Basic and acidic residues" evidence="1">
    <location>
        <begin position="130"/>
        <end position="140"/>
    </location>
</feature>
<protein>
    <recommendedName>
        <fullName evidence="4">Four helix bundle protein</fullName>
    </recommendedName>
</protein>
<sequence length="175" mass="20450">MASYKRFEDLPVWNKAVDLAALVMEWTMRPEFRGKGDLANQIQRATLSISNNIAEGFERGTTAELLHFIYIAKGSAGEVRSMLAVMDRMNAFDDLRSEISNLKSDFENVSRQLRGWANSLQNSDIQGPRHLNDDSRERYERKKRQKAFQQQMDQYKKELEERLKREAAERQSKME</sequence>